<evidence type="ECO:0000313" key="2">
    <source>
        <dbReference type="EMBL" id="SJZ95549.1"/>
    </source>
</evidence>
<evidence type="ECO:0000313" key="3">
    <source>
        <dbReference type="Proteomes" id="UP000191153"/>
    </source>
</evidence>
<protein>
    <recommendedName>
        <fullName evidence="4">Nucleotidyltransferase</fullName>
    </recommendedName>
</protein>
<gene>
    <name evidence="2" type="ORF">SAMN02745174_02067</name>
</gene>
<proteinExistence type="predicted"/>
<dbReference type="InterPro" id="IPR043519">
    <property type="entry name" value="NT_sf"/>
</dbReference>
<dbReference type="GO" id="GO:0016779">
    <property type="term" value="F:nucleotidyltransferase activity"/>
    <property type="evidence" value="ECO:0007669"/>
    <property type="project" value="InterPro"/>
</dbReference>
<dbReference type="Pfam" id="PF18144">
    <property type="entry name" value="SMODS"/>
    <property type="match status" value="1"/>
</dbReference>
<dbReference type="SUPFAM" id="SSF81301">
    <property type="entry name" value="Nucleotidyltransferase"/>
    <property type="match status" value="1"/>
</dbReference>
<dbReference type="Proteomes" id="UP000191153">
    <property type="component" value="Unassembled WGS sequence"/>
</dbReference>
<reference evidence="2 3" key="1">
    <citation type="submission" date="2017-02" db="EMBL/GenBank/DDBJ databases">
        <authorList>
            <person name="Peterson S.W."/>
        </authorList>
    </citation>
    <scope>NUCLEOTIDE SEQUENCE [LARGE SCALE GENOMIC DNA]</scope>
    <source>
        <strain evidence="2 3">ATCC 700028</strain>
    </source>
</reference>
<evidence type="ECO:0000256" key="1">
    <source>
        <dbReference type="ARBA" id="ARBA00023118"/>
    </source>
</evidence>
<dbReference type="AlphaFoldDB" id="A0A1T4PVR0"/>
<dbReference type="Gene3D" id="3.30.460.90">
    <property type="match status" value="1"/>
</dbReference>
<keyword evidence="3" id="KW-1185">Reference proteome</keyword>
<organism evidence="2 3">
    <name type="scientific">Cetobacterium ceti</name>
    <dbReference type="NCBI Taxonomy" id="180163"/>
    <lineage>
        <taxon>Bacteria</taxon>
        <taxon>Fusobacteriati</taxon>
        <taxon>Fusobacteriota</taxon>
        <taxon>Fusobacteriia</taxon>
        <taxon>Fusobacteriales</taxon>
        <taxon>Fusobacteriaceae</taxon>
        <taxon>Cetobacterium</taxon>
    </lineage>
</organism>
<dbReference type="OrthoDB" id="2082416at2"/>
<dbReference type="EMBL" id="FUWX01000016">
    <property type="protein sequence ID" value="SJZ95549.1"/>
    <property type="molecule type" value="Genomic_DNA"/>
</dbReference>
<accession>A0A1T4PVR0</accession>
<name>A0A1T4PVR0_9FUSO</name>
<evidence type="ECO:0008006" key="4">
    <source>
        <dbReference type="Google" id="ProtNLM"/>
    </source>
</evidence>
<sequence>MSIVTLKQAQNKFLKEIVDLEPGRVEKARKSRDFLKETIKNICEKDKEMFNLYPEYHIDFGSFARNTKIRPLDDIDMMFCFKGEGSVYDILGNESYKITVPTESKTLIKVCEENNQLNSRKVIEKIKAKLYNISNYNRADIKRNQEAITLKLNSYEWNFDIVPCFICNEGDEKAKFYLIPDGNGNWKKTDPRKDRERIKELNNINNGSVYQLVRLAKKWSKQKNFQSISSYLLENLVLEYVASTSISNNTYDEFESFLDYLKDKIYEKIKDPKGIQDDLNNLEFLHKYKISIAAQRDAEILRESNDIYLREETKINFYIKVFGNDFPKYGDN</sequence>
<dbReference type="CDD" id="cd05400">
    <property type="entry name" value="NT_2-5OAS_ClassI-CCAase"/>
    <property type="match status" value="1"/>
</dbReference>
<dbReference type="STRING" id="180163.SAMN02745174_02067"/>
<dbReference type="GO" id="GO:0051607">
    <property type="term" value="P:defense response to virus"/>
    <property type="evidence" value="ECO:0007669"/>
    <property type="project" value="UniProtKB-KW"/>
</dbReference>
<dbReference type="RefSeq" id="WP_078694518.1">
    <property type="nucleotide sequence ID" value="NZ_FUWX01000016.1"/>
</dbReference>
<dbReference type="InterPro" id="IPR006116">
    <property type="entry name" value="NT_2-5OAS_ClassI-CCAase"/>
</dbReference>
<keyword evidence="1" id="KW-0051">Antiviral defense</keyword>